<keyword evidence="7" id="KW-0460">Magnesium</keyword>
<keyword evidence="5" id="KW-0808">Transferase</keyword>
<feature type="domain" description="Poly(A) RNA polymerase mitochondrial-like central palm" evidence="10">
    <location>
        <begin position="431"/>
        <end position="518"/>
    </location>
</feature>
<dbReference type="Pfam" id="PF03828">
    <property type="entry name" value="PAP_assoc"/>
    <property type="match status" value="1"/>
</dbReference>
<feature type="region of interest" description="Disordered" evidence="8">
    <location>
        <begin position="560"/>
        <end position="585"/>
    </location>
</feature>
<evidence type="ECO:0000256" key="6">
    <source>
        <dbReference type="ARBA" id="ARBA00022723"/>
    </source>
</evidence>
<evidence type="ECO:0000256" key="8">
    <source>
        <dbReference type="SAM" id="MobiDB-lite"/>
    </source>
</evidence>
<evidence type="ECO:0000256" key="5">
    <source>
        <dbReference type="ARBA" id="ARBA00022679"/>
    </source>
</evidence>
<dbReference type="HOGENOM" id="CLU_319688_0_0_1"/>
<evidence type="ECO:0000259" key="9">
    <source>
        <dbReference type="Pfam" id="PF03828"/>
    </source>
</evidence>
<gene>
    <name evidence="11" type="primary">AlNc14C51G4015</name>
    <name evidence="11" type="ORF">ALNC14_046370</name>
</gene>
<accession>F0WBG8</accession>
<feature type="compositionally biased region" description="Basic and acidic residues" evidence="8">
    <location>
        <begin position="575"/>
        <end position="585"/>
    </location>
</feature>
<dbReference type="GO" id="GO:0016779">
    <property type="term" value="F:nucleotidyltransferase activity"/>
    <property type="evidence" value="ECO:0007669"/>
    <property type="project" value="TreeGrafter"/>
</dbReference>
<dbReference type="InterPro" id="IPR043519">
    <property type="entry name" value="NT_sf"/>
</dbReference>
<dbReference type="Gene3D" id="1.10.1410.10">
    <property type="match status" value="1"/>
</dbReference>
<comment type="cofactor">
    <cofactor evidence="1">
        <name>Mn(2+)</name>
        <dbReference type="ChEBI" id="CHEBI:29035"/>
    </cofactor>
</comment>
<dbReference type="CDD" id="cd05402">
    <property type="entry name" value="NT_PAP_TUTase"/>
    <property type="match status" value="1"/>
</dbReference>
<dbReference type="SUPFAM" id="SSF81301">
    <property type="entry name" value="Nucleotidyltransferase"/>
    <property type="match status" value="1"/>
</dbReference>
<comment type="cofactor">
    <cofactor evidence="2">
        <name>Mg(2+)</name>
        <dbReference type="ChEBI" id="CHEBI:18420"/>
    </cofactor>
</comment>
<keyword evidence="6" id="KW-0479">Metal-binding</keyword>
<feature type="compositionally biased region" description="Low complexity" evidence="8">
    <location>
        <begin position="506"/>
        <end position="518"/>
    </location>
</feature>
<dbReference type="EMBL" id="FR824096">
    <property type="protein sequence ID" value="CCA18494.1"/>
    <property type="molecule type" value="Genomic_DNA"/>
</dbReference>
<dbReference type="InterPro" id="IPR002058">
    <property type="entry name" value="PAP_assoc"/>
</dbReference>
<organism evidence="11">
    <name type="scientific">Albugo laibachii Nc14</name>
    <dbReference type="NCBI Taxonomy" id="890382"/>
    <lineage>
        <taxon>Eukaryota</taxon>
        <taxon>Sar</taxon>
        <taxon>Stramenopiles</taxon>
        <taxon>Oomycota</taxon>
        <taxon>Peronosporomycetes</taxon>
        <taxon>Albuginales</taxon>
        <taxon>Albuginaceae</taxon>
        <taxon>Albugo</taxon>
    </lineage>
</organism>
<dbReference type="SUPFAM" id="SSF81631">
    <property type="entry name" value="PAP/OAS1 substrate-binding domain"/>
    <property type="match status" value="1"/>
</dbReference>
<reference evidence="11" key="1">
    <citation type="journal article" date="2011" name="PLoS Biol.">
        <title>Gene gain and loss during evolution of obligate parasitism in the white rust pathogen of Arabidopsis thaliana.</title>
        <authorList>
            <person name="Kemen E."/>
            <person name="Gardiner A."/>
            <person name="Schultz-Larsen T."/>
            <person name="Kemen A.C."/>
            <person name="Balmuth A.L."/>
            <person name="Robert-Seilaniantz A."/>
            <person name="Bailey K."/>
            <person name="Holub E."/>
            <person name="Studholme D.J."/>
            <person name="Maclean D."/>
            <person name="Jones J.D."/>
        </authorList>
    </citation>
    <scope>NUCLEOTIDE SEQUENCE</scope>
</reference>
<dbReference type="PANTHER" id="PTHR12271">
    <property type="entry name" value="POLY A POLYMERASE CID PAP -RELATED"/>
    <property type="match status" value="1"/>
</dbReference>
<dbReference type="GO" id="GO:0005737">
    <property type="term" value="C:cytoplasm"/>
    <property type="evidence" value="ECO:0007669"/>
    <property type="project" value="UniProtKB-SubCell"/>
</dbReference>
<feature type="domain" description="PAP-associated" evidence="9">
    <location>
        <begin position="806"/>
        <end position="866"/>
    </location>
</feature>
<dbReference type="GO" id="GO:0046872">
    <property type="term" value="F:metal ion binding"/>
    <property type="evidence" value="ECO:0007669"/>
    <property type="project" value="UniProtKB-KW"/>
</dbReference>
<reference evidence="11" key="2">
    <citation type="submission" date="2011-02" db="EMBL/GenBank/DDBJ databases">
        <authorList>
            <person name="MacLean D."/>
        </authorList>
    </citation>
    <scope>NUCLEOTIDE SEQUENCE</scope>
</reference>
<evidence type="ECO:0000259" key="10">
    <source>
        <dbReference type="Pfam" id="PF22600"/>
    </source>
</evidence>
<dbReference type="Gene3D" id="3.30.460.10">
    <property type="entry name" value="Beta Polymerase, domain 2"/>
    <property type="match status" value="2"/>
</dbReference>
<evidence type="ECO:0000313" key="11">
    <source>
        <dbReference type="EMBL" id="CCA18494.1"/>
    </source>
</evidence>
<dbReference type="InterPro" id="IPR054708">
    <property type="entry name" value="MTPAP-like_central"/>
</dbReference>
<evidence type="ECO:0000256" key="2">
    <source>
        <dbReference type="ARBA" id="ARBA00001946"/>
    </source>
</evidence>
<feature type="region of interest" description="Disordered" evidence="8">
    <location>
        <begin position="499"/>
        <end position="518"/>
    </location>
</feature>
<feature type="compositionally biased region" description="Polar residues" evidence="8">
    <location>
        <begin position="270"/>
        <end position="279"/>
    </location>
</feature>
<feature type="domain" description="Poly(A) RNA polymerase mitochondrial-like central palm" evidence="10">
    <location>
        <begin position="629"/>
        <end position="702"/>
    </location>
</feature>
<sequence>MMAHSRGDLALAPFATLNAKINRWNELNLKWTTQSINTQSKIEVLTRFMAAYRRAKKTKTKWVPVVNGNVPKSVSKEVTSKSSNKENFVQRKHGNVKKLDEKVATVNRKPLFLWEALIYKPQENGFDAPLHHHTTIKGKNPTMKMNLEFINCILSEAFMRNSADSLNNEEALLRCWKLYQCVIWLREQRSQKIVQEETAVVEGENLDTAVLSESVDVILELSKVHLMTVMEPLLSFLQKHVSPEKEYQDTKKNKKKRLRRRPKKEKAQEESNQAASSDNQIENISVEKQVLPESPVLFNEKEAPKAPIDSEKVSLSGIERFFMSEIINITTEIVQCRVPWRDRELLVRWQNIIDSTKQKLQECDHLWNNAQFSKAVKSPYRAIISVCNNRQRDLQEFTKFLHTYEQKEANGLRPLCAPEVAPDQQESVFSISEEIWNLFSTLHITEQDEQLRIGIAHRIQQSLHRSRYRLCLSHTLQVYGSSRSGFGAKSADIDLCFSVHQPPQPSSSKPPQDLSLKSTAMETQDASYVQREEAGTISFAFLLQMQKQVWGKLEKLNAEPDDDFTDPINADTDSSDPKNGDPKRKNIKKVEEKEMKKYYATHLGHFHSILQQMYRKYAQSEVSGEALISSSTNHSSNPISDKANLFKLRETLEMCGYKIRAIIHHARVPIIRFLDPSSQIECDLSFGNLFARANTLLLRSYAYLDKSLQIIGFAVKHWAKCRGLVDAAGGYLSSYSFVIMTIYYYLVRTHLIANLQDHQLIRQCYPDHADRLPLFCTQLEQARQCHTAKLVEKDCLHERTFKHLDLSALLVGFFDFYANIFNFASHVICIRLARSIPPIEYIDKIDRWGSNAKIWRISIGDPLEVNRDLGCVVRPNTQKRIFAEFTRAHKQLTNGQSFVSHVCCPGDKA</sequence>
<dbReference type="GO" id="GO:0031123">
    <property type="term" value="P:RNA 3'-end processing"/>
    <property type="evidence" value="ECO:0007669"/>
    <property type="project" value="TreeGrafter"/>
</dbReference>
<name>F0WBG8_9STRA</name>
<evidence type="ECO:0000256" key="3">
    <source>
        <dbReference type="ARBA" id="ARBA00004496"/>
    </source>
</evidence>
<proteinExistence type="predicted"/>
<protein>
    <submittedName>
        <fullName evidence="11">Poly(A) polymerase putative</fullName>
    </submittedName>
</protein>
<feature type="region of interest" description="Disordered" evidence="8">
    <location>
        <begin position="245"/>
        <end position="279"/>
    </location>
</feature>
<comment type="subcellular location">
    <subcellularLocation>
        <location evidence="3">Cytoplasm</location>
    </subcellularLocation>
</comment>
<keyword evidence="4" id="KW-0963">Cytoplasm</keyword>
<evidence type="ECO:0000256" key="7">
    <source>
        <dbReference type="ARBA" id="ARBA00022842"/>
    </source>
</evidence>
<evidence type="ECO:0000256" key="1">
    <source>
        <dbReference type="ARBA" id="ARBA00001936"/>
    </source>
</evidence>
<evidence type="ECO:0000256" key="4">
    <source>
        <dbReference type="ARBA" id="ARBA00022490"/>
    </source>
</evidence>
<dbReference type="Pfam" id="PF22600">
    <property type="entry name" value="MTPAP-like_central"/>
    <property type="match status" value="2"/>
</dbReference>
<dbReference type="PANTHER" id="PTHR12271:SF40">
    <property type="entry name" value="POLY(A) RNA POLYMERASE GLD2"/>
    <property type="match status" value="1"/>
</dbReference>
<feature type="compositionally biased region" description="Basic residues" evidence="8">
    <location>
        <begin position="252"/>
        <end position="264"/>
    </location>
</feature>
<dbReference type="AlphaFoldDB" id="F0WBG8"/>